<evidence type="ECO:0000313" key="1">
    <source>
        <dbReference type="EMBL" id="GIX98463.1"/>
    </source>
</evidence>
<organism evidence="1 2">
    <name type="scientific">Caerostris darwini</name>
    <dbReference type="NCBI Taxonomy" id="1538125"/>
    <lineage>
        <taxon>Eukaryota</taxon>
        <taxon>Metazoa</taxon>
        <taxon>Ecdysozoa</taxon>
        <taxon>Arthropoda</taxon>
        <taxon>Chelicerata</taxon>
        <taxon>Arachnida</taxon>
        <taxon>Araneae</taxon>
        <taxon>Araneomorphae</taxon>
        <taxon>Entelegynae</taxon>
        <taxon>Araneoidea</taxon>
        <taxon>Araneidae</taxon>
        <taxon>Caerostris</taxon>
    </lineage>
</organism>
<dbReference type="Proteomes" id="UP001054837">
    <property type="component" value="Unassembled WGS sequence"/>
</dbReference>
<protein>
    <submittedName>
        <fullName evidence="1">Uncharacterized protein</fullName>
    </submittedName>
</protein>
<keyword evidence="2" id="KW-1185">Reference proteome</keyword>
<gene>
    <name evidence="1" type="ORF">CDAR_240531</name>
</gene>
<proteinExistence type="predicted"/>
<dbReference type="AlphaFoldDB" id="A0AAV4PQQ2"/>
<accession>A0AAV4PQQ2</accession>
<sequence length="88" mass="10203">MSHKRNSSSRDVAILERSNNIHTKAHTEYSHQAQMFYKRNSSSRDIALLETSNNIHTKVHIEHGHHTQANKSHPTIHQTENDIEAFHL</sequence>
<dbReference type="EMBL" id="BPLQ01003166">
    <property type="protein sequence ID" value="GIX98463.1"/>
    <property type="molecule type" value="Genomic_DNA"/>
</dbReference>
<evidence type="ECO:0000313" key="2">
    <source>
        <dbReference type="Proteomes" id="UP001054837"/>
    </source>
</evidence>
<comment type="caution">
    <text evidence="1">The sequence shown here is derived from an EMBL/GenBank/DDBJ whole genome shotgun (WGS) entry which is preliminary data.</text>
</comment>
<reference evidence="1 2" key="1">
    <citation type="submission" date="2021-06" db="EMBL/GenBank/DDBJ databases">
        <title>Caerostris darwini draft genome.</title>
        <authorList>
            <person name="Kono N."/>
            <person name="Arakawa K."/>
        </authorList>
    </citation>
    <scope>NUCLEOTIDE SEQUENCE [LARGE SCALE GENOMIC DNA]</scope>
</reference>
<name>A0AAV4PQQ2_9ARAC</name>